<name>A0A845B2J6_9SPHN</name>
<evidence type="ECO:0000313" key="4">
    <source>
        <dbReference type="EMBL" id="MXP43842.1"/>
    </source>
</evidence>
<dbReference type="InterPro" id="IPR001509">
    <property type="entry name" value="Epimerase_deHydtase"/>
</dbReference>
<dbReference type="EMBL" id="WTYL01000001">
    <property type="protein sequence ID" value="MXP43842.1"/>
    <property type="molecule type" value="Genomic_DNA"/>
</dbReference>
<sequence>MAGTVLVTGGTGYIAGELIDQLLARGWTVNTTVRSRAKNETRLHTRWPNAGNRLKVFEADLLADAGWAEANKGCTHAAHVASPFPLAVPKNEDELIVPARDGTLRALRFAHAAGVTRFVQTSSAAAIAYGHPPSQTRFDESDWTDVDNPATAEYPKSKTVAERAARDWVAEYAPEMVFCSVNPVAVLGPVHDDDLSTSIEFVRKALDGSMPMIPNVGVGIVDVRDVAALHVLALEAPDHLVRGERFAASGPFVWLADIARTLRENLTPLHARKVPTRRMPDFLVPVLALFMPEMRQLRTEMGRVREIDASNAMKTLGWTMIDSEKTILDTARSLIDQRIVKL</sequence>
<dbReference type="GO" id="GO:0016616">
    <property type="term" value="F:oxidoreductase activity, acting on the CH-OH group of donors, NAD or NADP as acceptor"/>
    <property type="evidence" value="ECO:0007669"/>
    <property type="project" value="TreeGrafter"/>
</dbReference>
<comment type="caution">
    <text evidence="4">The sequence shown here is derived from an EMBL/GenBank/DDBJ whole genome shotgun (WGS) entry which is preliminary data.</text>
</comment>
<accession>A0A845B2J6</accession>
<dbReference type="Proteomes" id="UP000431922">
    <property type="component" value="Unassembled WGS sequence"/>
</dbReference>
<protein>
    <submittedName>
        <fullName evidence="4">NAD-dependent epimerase/dehydratase family protein</fullName>
    </submittedName>
</protein>
<comment type="similarity">
    <text evidence="2">Belongs to the NAD(P)-dependent epimerase/dehydratase family. Dihydroflavonol-4-reductase subfamily.</text>
</comment>
<dbReference type="PANTHER" id="PTHR10366:SF564">
    <property type="entry name" value="STEROL-4-ALPHA-CARBOXYLATE 3-DEHYDROGENASE, DECARBOXYLATING"/>
    <property type="match status" value="1"/>
</dbReference>
<dbReference type="InterPro" id="IPR050425">
    <property type="entry name" value="NAD(P)_dehydrat-like"/>
</dbReference>
<dbReference type="InterPro" id="IPR036291">
    <property type="entry name" value="NAD(P)-bd_dom_sf"/>
</dbReference>
<dbReference type="AlphaFoldDB" id="A0A845B2J6"/>
<keyword evidence="1" id="KW-0560">Oxidoreductase</keyword>
<keyword evidence="5" id="KW-1185">Reference proteome</keyword>
<gene>
    <name evidence="4" type="ORF">GRI65_05155</name>
</gene>
<organism evidence="4 5">
    <name type="scientific">Allopontixanthobacter sediminis</name>
    <dbReference type="NCBI Taxonomy" id="1689985"/>
    <lineage>
        <taxon>Bacteria</taxon>
        <taxon>Pseudomonadati</taxon>
        <taxon>Pseudomonadota</taxon>
        <taxon>Alphaproteobacteria</taxon>
        <taxon>Sphingomonadales</taxon>
        <taxon>Erythrobacteraceae</taxon>
        <taxon>Allopontixanthobacter</taxon>
    </lineage>
</organism>
<dbReference type="PANTHER" id="PTHR10366">
    <property type="entry name" value="NAD DEPENDENT EPIMERASE/DEHYDRATASE"/>
    <property type="match status" value="1"/>
</dbReference>
<reference evidence="4 5" key="1">
    <citation type="submission" date="2019-12" db="EMBL/GenBank/DDBJ databases">
        <title>Genomic-based taxomic classification of the family Erythrobacteraceae.</title>
        <authorList>
            <person name="Xu L."/>
        </authorList>
    </citation>
    <scope>NUCLEOTIDE SEQUENCE [LARGE SCALE GENOMIC DNA]</scope>
    <source>
        <strain evidence="4 5">KCTC 42453</strain>
    </source>
</reference>
<dbReference type="FunFam" id="3.40.50.720:FF:000336">
    <property type="entry name" value="Aldehyde reductase"/>
    <property type="match status" value="1"/>
</dbReference>
<feature type="domain" description="NAD-dependent epimerase/dehydratase" evidence="3">
    <location>
        <begin position="5"/>
        <end position="246"/>
    </location>
</feature>
<evidence type="ECO:0000313" key="5">
    <source>
        <dbReference type="Proteomes" id="UP000431922"/>
    </source>
</evidence>
<dbReference type="Pfam" id="PF01370">
    <property type="entry name" value="Epimerase"/>
    <property type="match status" value="1"/>
</dbReference>
<evidence type="ECO:0000256" key="2">
    <source>
        <dbReference type="ARBA" id="ARBA00023445"/>
    </source>
</evidence>
<dbReference type="RefSeq" id="WP_160755407.1">
    <property type="nucleotide sequence ID" value="NZ_WTYL01000001.1"/>
</dbReference>
<proteinExistence type="inferred from homology"/>
<dbReference type="SUPFAM" id="SSF51735">
    <property type="entry name" value="NAD(P)-binding Rossmann-fold domains"/>
    <property type="match status" value="1"/>
</dbReference>
<dbReference type="Gene3D" id="3.40.50.720">
    <property type="entry name" value="NAD(P)-binding Rossmann-like Domain"/>
    <property type="match status" value="1"/>
</dbReference>
<evidence type="ECO:0000256" key="1">
    <source>
        <dbReference type="ARBA" id="ARBA00023002"/>
    </source>
</evidence>
<dbReference type="OrthoDB" id="9778052at2"/>
<evidence type="ECO:0000259" key="3">
    <source>
        <dbReference type="Pfam" id="PF01370"/>
    </source>
</evidence>